<gene>
    <name evidence="6" type="ORF">GXP69_08500</name>
</gene>
<dbReference type="InterPro" id="IPR001647">
    <property type="entry name" value="HTH_TetR"/>
</dbReference>
<evidence type="ECO:0000256" key="1">
    <source>
        <dbReference type="ARBA" id="ARBA00023015"/>
    </source>
</evidence>
<evidence type="ECO:0000256" key="3">
    <source>
        <dbReference type="ARBA" id="ARBA00023163"/>
    </source>
</evidence>
<dbReference type="RefSeq" id="WP_163914367.1">
    <property type="nucleotide sequence ID" value="NZ_JAAGWD010000003.1"/>
</dbReference>
<keyword evidence="7" id="KW-1185">Reference proteome</keyword>
<dbReference type="Proteomes" id="UP000474777">
    <property type="component" value="Unassembled WGS sequence"/>
</dbReference>
<protein>
    <submittedName>
        <fullName evidence="6">TetR/AcrR family transcriptional regulator</fullName>
    </submittedName>
</protein>
<name>A0A6B3LWB0_9BACT</name>
<dbReference type="InterPro" id="IPR025722">
    <property type="entry name" value="TetR"/>
</dbReference>
<dbReference type="InterPro" id="IPR009057">
    <property type="entry name" value="Homeodomain-like_sf"/>
</dbReference>
<dbReference type="SUPFAM" id="SSF46689">
    <property type="entry name" value="Homeodomain-like"/>
    <property type="match status" value="1"/>
</dbReference>
<organism evidence="6 7">
    <name type="scientific">Pontibacter burrus</name>
    <dbReference type="NCBI Taxonomy" id="2704466"/>
    <lineage>
        <taxon>Bacteria</taxon>
        <taxon>Pseudomonadati</taxon>
        <taxon>Bacteroidota</taxon>
        <taxon>Cytophagia</taxon>
        <taxon>Cytophagales</taxon>
        <taxon>Hymenobacteraceae</taxon>
        <taxon>Pontibacter</taxon>
    </lineage>
</organism>
<dbReference type="EMBL" id="JAAGWD010000003">
    <property type="protein sequence ID" value="NEM97731.1"/>
    <property type="molecule type" value="Genomic_DNA"/>
</dbReference>
<dbReference type="AlphaFoldDB" id="A0A6B3LWB0"/>
<feature type="DNA-binding region" description="H-T-H motif" evidence="4">
    <location>
        <begin position="22"/>
        <end position="41"/>
    </location>
</feature>
<dbReference type="PANTHER" id="PTHR30055:SF234">
    <property type="entry name" value="HTH-TYPE TRANSCRIPTIONAL REGULATOR BETI"/>
    <property type="match status" value="1"/>
</dbReference>
<evidence type="ECO:0000256" key="2">
    <source>
        <dbReference type="ARBA" id="ARBA00023125"/>
    </source>
</evidence>
<dbReference type="Pfam" id="PF13972">
    <property type="entry name" value="TetR"/>
    <property type="match status" value="1"/>
</dbReference>
<dbReference type="Pfam" id="PF00440">
    <property type="entry name" value="TetR_N"/>
    <property type="match status" value="1"/>
</dbReference>
<keyword evidence="1" id="KW-0805">Transcription regulation</keyword>
<dbReference type="PROSITE" id="PS50977">
    <property type="entry name" value="HTH_TETR_2"/>
    <property type="match status" value="1"/>
</dbReference>
<dbReference type="InterPro" id="IPR050109">
    <property type="entry name" value="HTH-type_TetR-like_transc_reg"/>
</dbReference>
<reference evidence="6 7" key="1">
    <citation type="submission" date="2020-02" db="EMBL/GenBank/DDBJ databases">
        <authorList>
            <person name="Kim M.K."/>
        </authorList>
    </citation>
    <scope>NUCLEOTIDE SEQUENCE [LARGE SCALE GENOMIC DNA]</scope>
    <source>
        <strain evidence="6 7">BT327</strain>
    </source>
</reference>
<dbReference type="PRINTS" id="PR00455">
    <property type="entry name" value="HTHTETR"/>
</dbReference>
<evidence type="ECO:0000256" key="4">
    <source>
        <dbReference type="PROSITE-ProRule" id="PRU00335"/>
    </source>
</evidence>
<evidence type="ECO:0000313" key="7">
    <source>
        <dbReference type="Proteomes" id="UP000474777"/>
    </source>
</evidence>
<accession>A0A6B3LWB0</accession>
<evidence type="ECO:0000259" key="5">
    <source>
        <dbReference type="PROSITE" id="PS50977"/>
    </source>
</evidence>
<evidence type="ECO:0000313" key="6">
    <source>
        <dbReference type="EMBL" id="NEM97731.1"/>
    </source>
</evidence>
<sequence length="207" mass="24176">MKEKIISQAVEVFNRKGISKTTLRDIARELAISDGHLRYYYKTKEDLVLAIFSEMEMEIAAFATGAASNVIDAQALAAPLMGIYRVMYRYVFFFVESAAILETFPKVYAAYEMLFQNRKELFLAIFEEYKRNGVFEDRIEAHLFPLLFEQVFIVSDSWLRYARLPQNGHLTQEEQIRHYVSVTVALLLPYFNTRLRDEVTAWLKQNS</sequence>
<feature type="domain" description="HTH tetR-type" evidence="5">
    <location>
        <begin position="1"/>
        <end position="59"/>
    </location>
</feature>
<keyword evidence="3" id="KW-0804">Transcription</keyword>
<dbReference type="GO" id="GO:0003700">
    <property type="term" value="F:DNA-binding transcription factor activity"/>
    <property type="evidence" value="ECO:0007669"/>
    <property type="project" value="TreeGrafter"/>
</dbReference>
<dbReference type="PANTHER" id="PTHR30055">
    <property type="entry name" value="HTH-TYPE TRANSCRIPTIONAL REGULATOR RUTR"/>
    <property type="match status" value="1"/>
</dbReference>
<proteinExistence type="predicted"/>
<dbReference type="GO" id="GO:0000976">
    <property type="term" value="F:transcription cis-regulatory region binding"/>
    <property type="evidence" value="ECO:0007669"/>
    <property type="project" value="TreeGrafter"/>
</dbReference>
<dbReference type="Gene3D" id="1.10.357.10">
    <property type="entry name" value="Tetracycline Repressor, domain 2"/>
    <property type="match status" value="1"/>
</dbReference>
<comment type="caution">
    <text evidence="6">The sequence shown here is derived from an EMBL/GenBank/DDBJ whole genome shotgun (WGS) entry which is preliminary data.</text>
</comment>
<keyword evidence="2 4" id="KW-0238">DNA-binding</keyword>